<reference evidence="2 3" key="1">
    <citation type="journal article" date="2015" name="Genome Announc.">
        <title>Draft Genome Sequence and Gene Annotation of the Entomopathogenic Fungus Verticillium hemipterigenum.</title>
        <authorList>
            <person name="Horn F."/>
            <person name="Habel A."/>
            <person name="Scharf D.H."/>
            <person name="Dworschak J."/>
            <person name="Brakhage A.A."/>
            <person name="Guthke R."/>
            <person name="Hertweck C."/>
            <person name="Linde J."/>
        </authorList>
    </citation>
    <scope>NUCLEOTIDE SEQUENCE [LARGE SCALE GENOMIC DNA]</scope>
</reference>
<evidence type="ECO:0000313" key="2">
    <source>
        <dbReference type="EMBL" id="CEJ94919.1"/>
    </source>
</evidence>
<keyword evidence="1" id="KW-0732">Signal</keyword>
<feature type="signal peptide" evidence="1">
    <location>
        <begin position="1"/>
        <end position="16"/>
    </location>
</feature>
<keyword evidence="3" id="KW-1185">Reference proteome</keyword>
<organism evidence="2 3">
    <name type="scientific">[Torrubiella] hemipterigena</name>
    <dbReference type="NCBI Taxonomy" id="1531966"/>
    <lineage>
        <taxon>Eukaryota</taxon>
        <taxon>Fungi</taxon>
        <taxon>Dikarya</taxon>
        <taxon>Ascomycota</taxon>
        <taxon>Pezizomycotina</taxon>
        <taxon>Sordariomycetes</taxon>
        <taxon>Hypocreomycetidae</taxon>
        <taxon>Hypocreales</taxon>
        <taxon>Clavicipitaceae</taxon>
        <taxon>Clavicipitaceae incertae sedis</taxon>
        <taxon>'Torrubiella' clade</taxon>
    </lineage>
</organism>
<evidence type="ECO:0000256" key="1">
    <source>
        <dbReference type="SAM" id="SignalP"/>
    </source>
</evidence>
<sequence>MKTFVVIAIFSALITAAAPPTPCDTCQDNHCQKTLGPKGVYDCIYKFCKVECSIPDEGAPDLTTTEYN</sequence>
<dbReference type="HOGENOM" id="CLU_2795737_0_0_1"/>
<protein>
    <submittedName>
        <fullName evidence="2">Uncharacterized protein</fullName>
    </submittedName>
</protein>
<name>A0A0A1TIQ7_9HYPO</name>
<accession>A0A0A1TIQ7</accession>
<dbReference type="EMBL" id="CDHN01000008">
    <property type="protein sequence ID" value="CEJ94919.1"/>
    <property type="molecule type" value="Genomic_DNA"/>
</dbReference>
<feature type="chain" id="PRO_5001979454" evidence="1">
    <location>
        <begin position="17"/>
        <end position="68"/>
    </location>
</feature>
<dbReference type="AlphaFoldDB" id="A0A0A1TIQ7"/>
<proteinExistence type="predicted"/>
<evidence type="ECO:0000313" key="3">
    <source>
        <dbReference type="Proteomes" id="UP000039046"/>
    </source>
</evidence>
<gene>
    <name evidence="2" type="ORF">VHEMI10426</name>
</gene>
<dbReference type="Proteomes" id="UP000039046">
    <property type="component" value="Unassembled WGS sequence"/>
</dbReference>